<evidence type="ECO:0008006" key="4">
    <source>
        <dbReference type="Google" id="ProtNLM"/>
    </source>
</evidence>
<keyword evidence="1" id="KW-1133">Transmembrane helix</keyword>
<dbReference type="Proteomes" id="UP000266906">
    <property type="component" value="Unassembled WGS sequence"/>
</dbReference>
<gene>
    <name evidence="2" type="ORF">EDD38_7183</name>
</gene>
<keyword evidence="1" id="KW-0472">Membrane</keyword>
<protein>
    <recommendedName>
        <fullName evidence="4">PH (Pleckstrin Homology) domain-containing protein</fullName>
    </recommendedName>
</protein>
<sequence>MPRALLWWLSLLLGILLVSAAAGVPEPSAPVRVALQIGAVLLLALPLRTELRTAVELRKRELVVTNPFTRRTFRAEDIRSIKYAHGPKRCERLEITLVSGRWSTLCVSVGLSPQGRAEFCGLLQDWTRANRVSTDFRVLGPKKRWSD</sequence>
<keyword evidence="1" id="KW-0812">Transmembrane</keyword>
<proteinExistence type="predicted"/>
<dbReference type="AlphaFoldDB" id="A0A3N4R2W1"/>
<name>A0A3N4R2W1_9ACTN</name>
<evidence type="ECO:0000256" key="1">
    <source>
        <dbReference type="SAM" id="Phobius"/>
    </source>
</evidence>
<accession>A0A3N4R2W1</accession>
<evidence type="ECO:0000313" key="2">
    <source>
        <dbReference type="EMBL" id="RPE27893.1"/>
    </source>
</evidence>
<organism evidence="2 3">
    <name type="scientific">Kitasatospora cineracea</name>
    <dbReference type="NCBI Taxonomy" id="88074"/>
    <lineage>
        <taxon>Bacteria</taxon>
        <taxon>Bacillati</taxon>
        <taxon>Actinomycetota</taxon>
        <taxon>Actinomycetes</taxon>
        <taxon>Kitasatosporales</taxon>
        <taxon>Streptomycetaceae</taxon>
        <taxon>Kitasatospora</taxon>
    </lineage>
</organism>
<dbReference type="EMBL" id="RKQG01000003">
    <property type="protein sequence ID" value="RPE27893.1"/>
    <property type="molecule type" value="Genomic_DNA"/>
</dbReference>
<evidence type="ECO:0000313" key="3">
    <source>
        <dbReference type="Proteomes" id="UP000266906"/>
    </source>
</evidence>
<feature type="transmembrane region" description="Helical" evidence="1">
    <location>
        <begin position="33"/>
        <end position="51"/>
    </location>
</feature>
<reference evidence="2 3" key="1">
    <citation type="submission" date="2018-11" db="EMBL/GenBank/DDBJ databases">
        <title>Sequencing the genomes of 1000 actinobacteria strains.</title>
        <authorList>
            <person name="Klenk H.-P."/>
        </authorList>
    </citation>
    <scope>NUCLEOTIDE SEQUENCE [LARGE SCALE GENOMIC DNA]</scope>
    <source>
        <strain evidence="2 3">DSM 44781</strain>
    </source>
</reference>
<keyword evidence="3" id="KW-1185">Reference proteome</keyword>
<comment type="caution">
    <text evidence="2">The sequence shown here is derived from an EMBL/GenBank/DDBJ whole genome shotgun (WGS) entry which is preliminary data.</text>
</comment>